<accession>A0A918RJD3</accession>
<reference evidence="1" key="1">
    <citation type="journal article" date="2014" name="Int. J. Syst. Evol. Microbiol.">
        <title>Complete genome sequence of Corynebacterium casei LMG S-19264T (=DSM 44701T), isolated from a smear-ripened cheese.</title>
        <authorList>
            <consortium name="US DOE Joint Genome Institute (JGI-PGF)"/>
            <person name="Walter F."/>
            <person name="Albersmeier A."/>
            <person name="Kalinowski J."/>
            <person name="Ruckert C."/>
        </authorList>
    </citation>
    <scope>NUCLEOTIDE SEQUENCE</scope>
    <source>
        <strain evidence="1">KCTC 32422</strain>
    </source>
</reference>
<organism evidence="1 2">
    <name type="scientific">Novosphingobium arvoryzae</name>
    <dbReference type="NCBI Taxonomy" id="1256514"/>
    <lineage>
        <taxon>Bacteria</taxon>
        <taxon>Pseudomonadati</taxon>
        <taxon>Pseudomonadota</taxon>
        <taxon>Alphaproteobacteria</taxon>
        <taxon>Sphingomonadales</taxon>
        <taxon>Sphingomonadaceae</taxon>
        <taxon>Novosphingobium</taxon>
    </lineage>
</organism>
<name>A0A918RJD3_9SPHN</name>
<dbReference type="Gene3D" id="3.40.50.720">
    <property type="entry name" value="NAD(P)-binding Rossmann-like Domain"/>
    <property type="match status" value="1"/>
</dbReference>
<protein>
    <submittedName>
        <fullName evidence="1">Uncharacterized protein</fullName>
    </submittedName>
</protein>
<gene>
    <name evidence="1" type="ORF">GCM10011617_24020</name>
</gene>
<dbReference type="InterPro" id="IPR032865">
    <property type="entry name" value="Prok-E2_A"/>
</dbReference>
<sequence length="559" mass="60864">MATEAKTDPAKHLLRVALTHPECVEGEVLEPEYGRPRIRLDMNVEMPLDMKADGISRSGVRTREPVIIKLPAAFPWQSPLFYLREDFPRNFPHLMPFAATPRPCLVEGDQDEYFLQFGLVEYGIFHLVEQLAIWLRKAAVSGLIDPAQGWEPMLRRDFRDVVEIDADAARSVVNRNGGWIAWQGRFFRRGAPEAFLNTAAETWVSSKGETTPLMRKPDNPTFTSRLTDSDASLGNTVVGVVWPDKNSDGTPRISATYLPESVATLRDLRTRAAELGCGRGLESFLANVERSFAGMFLLAPIPIGIVLCVRRPIHLIGSASDIELLPYVVEIRANKNRSTLFAGGDDEPVAPAMHYQSLTVGLLQTLSGVRARPALAMLGCGSVGSKLAMHAARAGQRIAAVSDELSLRPHNMARHALGAKFVGTNKAEALAKELSGFDMTPVVHGGDLSLDLCDPDRSKQIIPRAAGAAINSTASLSVREALVSAVTPRLRARLFEAALFGRGRGAFLLADGAGHNPNHCDLIAELYATLDDERAAKLLFDPAGGLTEIQIGQRGRRCA</sequence>
<dbReference type="Pfam" id="PF14457">
    <property type="entry name" value="Prok-E2_A"/>
    <property type="match status" value="1"/>
</dbReference>
<dbReference type="AlphaFoldDB" id="A0A918RJD3"/>
<proteinExistence type="predicted"/>
<comment type="caution">
    <text evidence="1">The sequence shown here is derived from an EMBL/GenBank/DDBJ whole genome shotgun (WGS) entry which is preliminary data.</text>
</comment>
<reference evidence="1" key="2">
    <citation type="submission" date="2020-09" db="EMBL/GenBank/DDBJ databases">
        <authorList>
            <person name="Sun Q."/>
            <person name="Kim S."/>
        </authorList>
    </citation>
    <scope>NUCLEOTIDE SEQUENCE</scope>
    <source>
        <strain evidence="1">KCTC 32422</strain>
    </source>
</reference>
<evidence type="ECO:0000313" key="2">
    <source>
        <dbReference type="Proteomes" id="UP000634139"/>
    </source>
</evidence>
<dbReference type="Proteomes" id="UP000634139">
    <property type="component" value="Unassembled WGS sequence"/>
</dbReference>
<dbReference type="EMBL" id="BMZD01000005">
    <property type="protein sequence ID" value="GHA02307.1"/>
    <property type="molecule type" value="Genomic_DNA"/>
</dbReference>
<keyword evidence="2" id="KW-1185">Reference proteome</keyword>
<evidence type="ECO:0000313" key="1">
    <source>
        <dbReference type="EMBL" id="GHA02307.1"/>
    </source>
</evidence>